<feature type="signal peptide" evidence="1">
    <location>
        <begin position="1"/>
        <end position="19"/>
    </location>
</feature>
<dbReference type="EMBL" id="JAAGRQ010000077">
    <property type="protein sequence ID" value="NDY58071.1"/>
    <property type="molecule type" value="Genomic_DNA"/>
</dbReference>
<feature type="domain" description="Peptidase C39-like" evidence="2">
    <location>
        <begin position="252"/>
        <end position="313"/>
    </location>
</feature>
<keyword evidence="1" id="KW-0732">Signal</keyword>
<accession>A0A7K3NPI0</accession>
<dbReference type="InterPro" id="IPR039564">
    <property type="entry name" value="Peptidase_C39-like"/>
</dbReference>
<dbReference type="RefSeq" id="WP_163303151.1">
    <property type="nucleotide sequence ID" value="NZ_JAAGRQ010000077.1"/>
</dbReference>
<dbReference type="AlphaFoldDB" id="A0A7K3NPI0"/>
<keyword evidence="4" id="KW-1185">Reference proteome</keyword>
<evidence type="ECO:0000313" key="3">
    <source>
        <dbReference type="EMBL" id="NDY58071.1"/>
    </source>
</evidence>
<dbReference type="Proteomes" id="UP000469724">
    <property type="component" value="Unassembled WGS sequence"/>
</dbReference>
<evidence type="ECO:0000259" key="2">
    <source>
        <dbReference type="Pfam" id="PF13529"/>
    </source>
</evidence>
<protein>
    <recommendedName>
        <fullName evidence="2">Peptidase C39-like domain-containing protein</fullName>
    </recommendedName>
</protein>
<sequence>MSLGLLLLFLGCGPYAAMAEVTAPAPSSMETIQSGKYFTLKRLTTPGRPSLDALVISGPPTPPPGYEEQRAPVDLAKAGLKAASMTLTTPAYNWVFGCSAVSGSMIAAYYDRTGYPNIYTGPTGGGVMPLDNSVWGTWSDGYSTYPNLPLAASHNGVDGRAIKGSIDDYWVQYGSSASDPYITGGWTQHTWSDAIGDYMKTSQSAYSNTDGSTTFYTWVSSATPLTCADMESYSIDTVDGTYGRKLFYEARGYTITDCYNQKTDNTITGGFSFAQYKAEIDAGNPVMINVEGHTMVGVGYDDTGNTVYLHDTWDYNTHAMAWGDSYSGMTMLSVSIVNLTAAPPSPQGQPWELLLMGDEE</sequence>
<evidence type="ECO:0000313" key="4">
    <source>
        <dbReference type="Proteomes" id="UP000469724"/>
    </source>
</evidence>
<comment type="caution">
    <text evidence="3">The sequence shown here is derived from an EMBL/GenBank/DDBJ whole genome shotgun (WGS) entry which is preliminary data.</text>
</comment>
<reference evidence="3 4" key="1">
    <citation type="submission" date="2020-02" db="EMBL/GenBank/DDBJ databases">
        <title>Comparative genomics of sulfur disproportionating microorganisms.</title>
        <authorList>
            <person name="Ward L.M."/>
            <person name="Bertran E."/>
            <person name="Johnston D.T."/>
        </authorList>
    </citation>
    <scope>NUCLEOTIDE SEQUENCE [LARGE SCALE GENOMIC DNA]</scope>
    <source>
        <strain evidence="3 4">DSM 3696</strain>
    </source>
</reference>
<gene>
    <name evidence="3" type="ORF">G3N56_15150</name>
</gene>
<dbReference type="Pfam" id="PF13529">
    <property type="entry name" value="Peptidase_C39_2"/>
    <property type="match status" value="1"/>
</dbReference>
<name>A0A7K3NPI0_9BACT</name>
<proteinExistence type="predicted"/>
<evidence type="ECO:0000256" key="1">
    <source>
        <dbReference type="SAM" id="SignalP"/>
    </source>
</evidence>
<organism evidence="3 4">
    <name type="scientific">Desulfolutivibrio sulfodismutans</name>
    <dbReference type="NCBI Taxonomy" id="63561"/>
    <lineage>
        <taxon>Bacteria</taxon>
        <taxon>Pseudomonadati</taxon>
        <taxon>Thermodesulfobacteriota</taxon>
        <taxon>Desulfovibrionia</taxon>
        <taxon>Desulfovibrionales</taxon>
        <taxon>Desulfovibrionaceae</taxon>
        <taxon>Desulfolutivibrio</taxon>
    </lineage>
</organism>
<feature type="chain" id="PRO_5029653788" description="Peptidase C39-like domain-containing protein" evidence="1">
    <location>
        <begin position="20"/>
        <end position="360"/>
    </location>
</feature>